<dbReference type="PANTHER" id="PTHR43617">
    <property type="entry name" value="L-AMINO ACID N-ACETYLTRANSFERASE"/>
    <property type="match status" value="1"/>
</dbReference>
<dbReference type="InterPro" id="IPR016181">
    <property type="entry name" value="Acyl_CoA_acyltransferase"/>
</dbReference>
<evidence type="ECO:0000313" key="2">
    <source>
        <dbReference type="EMBL" id="SIO45675.1"/>
    </source>
</evidence>
<dbReference type="PROSITE" id="PS51186">
    <property type="entry name" value="GNAT"/>
    <property type="match status" value="1"/>
</dbReference>
<dbReference type="InterPro" id="IPR050276">
    <property type="entry name" value="MshD_Acetyltransferase"/>
</dbReference>
<dbReference type="EMBL" id="FSRA01000002">
    <property type="protein sequence ID" value="SIO45675.1"/>
    <property type="molecule type" value="Genomic_DNA"/>
</dbReference>
<dbReference type="AlphaFoldDB" id="A0A1N6JMW7"/>
<gene>
    <name evidence="2" type="ORF">SAMN04488055_4192</name>
</gene>
<feature type="domain" description="N-acetyltransferase" evidence="1">
    <location>
        <begin position="2"/>
        <end position="165"/>
    </location>
</feature>
<dbReference type="OrthoDB" id="9800604at2"/>
<dbReference type="GO" id="GO:0016747">
    <property type="term" value="F:acyltransferase activity, transferring groups other than amino-acyl groups"/>
    <property type="evidence" value="ECO:0007669"/>
    <property type="project" value="InterPro"/>
</dbReference>
<dbReference type="STRING" id="536979.SAMN04488055_4192"/>
<name>A0A1N6JMW7_9BACT</name>
<proteinExistence type="predicted"/>
<dbReference type="RefSeq" id="WP_074241559.1">
    <property type="nucleotide sequence ID" value="NZ_FSRA01000002.1"/>
</dbReference>
<accession>A0A1N6JMW7</accession>
<dbReference type="SUPFAM" id="SSF55729">
    <property type="entry name" value="Acyl-CoA N-acyltransferases (Nat)"/>
    <property type="match status" value="1"/>
</dbReference>
<evidence type="ECO:0000259" key="1">
    <source>
        <dbReference type="PROSITE" id="PS51186"/>
    </source>
</evidence>
<protein>
    <submittedName>
        <fullName evidence="2">L-amino acid N-acyltransferase YncA</fullName>
    </submittedName>
</protein>
<dbReference type="CDD" id="cd04301">
    <property type="entry name" value="NAT_SF"/>
    <property type="match status" value="1"/>
</dbReference>
<keyword evidence="2" id="KW-0012">Acyltransferase</keyword>
<dbReference type="Pfam" id="PF13673">
    <property type="entry name" value="Acetyltransf_10"/>
    <property type="match status" value="1"/>
</dbReference>
<keyword evidence="2" id="KW-0808">Transferase</keyword>
<reference evidence="2 3" key="1">
    <citation type="submission" date="2016-11" db="EMBL/GenBank/DDBJ databases">
        <authorList>
            <person name="Jaros S."/>
            <person name="Januszkiewicz K."/>
            <person name="Wedrychowicz H."/>
        </authorList>
    </citation>
    <scope>NUCLEOTIDE SEQUENCE [LARGE SCALE GENOMIC DNA]</scope>
    <source>
        <strain evidence="2 3">DSM 24787</strain>
    </source>
</reference>
<organism evidence="2 3">
    <name type="scientific">Chitinophaga niabensis</name>
    <dbReference type="NCBI Taxonomy" id="536979"/>
    <lineage>
        <taxon>Bacteria</taxon>
        <taxon>Pseudomonadati</taxon>
        <taxon>Bacteroidota</taxon>
        <taxon>Chitinophagia</taxon>
        <taxon>Chitinophagales</taxon>
        <taxon>Chitinophagaceae</taxon>
        <taxon>Chitinophaga</taxon>
    </lineage>
</organism>
<dbReference type="InterPro" id="IPR000182">
    <property type="entry name" value="GNAT_dom"/>
</dbReference>
<dbReference type="Gene3D" id="3.40.630.30">
    <property type="match status" value="1"/>
</dbReference>
<dbReference type="Proteomes" id="UP000185003">
    <property type="component" value="Unassembled WGS sequence"/>
</dbReference>
<evidence type="ECO:0000313" key="3">
    <source>
        <dbReference type="Proteomes" id="UP000185003"/>
    </source>
</evidence>
<sequence length="165" mass="18654">MLTITKATPDQIHIIQEIAYITWPETFGKILSKEQITYMLGMMYDDASLRSQITERGHVFLLANVDGVFGGFASYELNYKSGSTAKLHKIYIRPDMQGKNIGKVLMTEVADIARKAGMQYLTLNVNRGNNAVGFYQRYGFEKIGEEDIDIGNGYFMNDAIMQMTL</sequence>
<keyword evidence="3" id="KW-1185">Reference proteome</keyword>